<dbReference type="EMBL" id="JAWXYB010000018">
    <property type="protein sequence ID" value="MDX5931189.1"/>
    <property type="molecule type" value="Genomic_DNA"/>
</dbReference>
<evidence type="ECO:0000256" key="1">
    <source>
        <dbReference type="ARBA" id="ARBA00010231"/>
    </source>
</evidence>
<dbReference type="PRINTS" id="PR00509">
    <property type="entry name" value="PGMPMM"/>
</dbReference>
<feature type="binding site" evidence="6">
    <location>
        <position position="255"/>
    </location>
    <ligand>
        <name>Mg(2+)</name>
        <dbReference type="ChEBI" id="CHEBI:18420"/>
    </ligand>
</feature>
<dbReference type="Pfam" id="PF02880">
    <property type="entry name" value="PGM_PMM_III"/>
    <property type="match status" value="1"/>
</dbReference>
<evidence type="ECO:0000256" key="8">
    <source>
        <dbReference type="RuleBase" id="RU004327"/>
    </source>
</evidence>
<organism evidence="13 14">
    <name type="scientific">Acidiphilium acidophilum</name>
    <name type="common">Thiobacillus acidophilus</name>
    <dbReference type="NCBI Taxonomy" id="76588"/>
    <lineage>
        <taxon>Bacteria</taxon>
        <taxon>Pseudomonadati</taxon>
        <taxon>Pseudomonadota</taxon>
        <taxon>Alphaproteobacteria</taxon>
        <taxon>Acetobacterales</taxon>
        <taxon>Acidocellaceae</taxon>
        <taxon>Acidiphilium</taxon>
    </lineage>
</organism>
<dbReference type="GO" id="GO:0005975">
    <property type="term" value="P:carbohydrate metabolic process"/>
    <property type="evidence" value="ECO:0007669"/>
    <property type="project" value="InterPro"/>
</dbReference>
<dbReference type="InterPro" id="IPR006352">
    <property type="entry name" value="GlmM_bact"/>
</dbReference>
<dbReference type="FunFam" id="3.40.120.10:FF:000003">
    <property type="entry name" value="Phosphoglucosamine mutase"/>
    <property type="match status" value="1"/>
</dbReference>
<dbReference type="NCBIfam" id="NF008139">
    <property type="entry name" value="PRK10887.1"/>
    <property type="match status" value="1"/>
</dbReference>
<keyword evidence="2 6" id="KW-0597">Phosphoprotein</keyword>
<evidence type="ECO:0000256" key="4">
    <source>
        <dbReference type="ARBA" id="ARBA00022842"/>
    </source>
</evidence>
<dbReference type="AlphaFoldDB" id="A0AAW9DRN0"/>
<feature type="domain" description="Alpha-D-phosphohexomutase C-terminal" evidence="9">
    <location>
        <begin position="396"/>
        <end position="446"/>
    </location>
</feature>
<dbReference type="InterPro" id="IPR005845">
    <property type="entry name" value="A-D-PHexomutase_a/b/a-II"/>
</dbReference>
<dbReference type="Pfam" id="PF02879">
    <property type="entry name" value="PGM_PMM_II"/>
    <property type="match status" value="1"/>
</dbReference>
<dbReference type="InterPro" id="IPR036900">
    <property type="entry name" value="A-D-PHexomutase_C_sf"/>
</dbReference>
<feature type="domain" description="Alpha-D-phosphohexomutase alpha/beta/alpha" evidence="12">
    <location>
        <begin position="268"/>
        <end position="377"/>
    </location>
</feature>
<dbReference type="InterPro" id="IPR016066">
    <property type="entry name" value="A-D-PHexomutase_CS"/>
</dbReference>
<dbReference type="PANTHER" id="PTHR42946:SF1">
    <property type="entry name" value="PHOSPHOGLUCOMUTASE (ALPHA-D-GLUCOSE-1,6-BISPHOSPHATE-DEPENDENT)"/>
    <property type="match status" value="1"/>
</dbReference>
<feature type="binding site" description="via phosphate group" evidence="6">
    <location>
        <position position="110"/>
    </location>
    <ligand>
        <name>Mg(2+)</name>
        <dbReference type="ChEBI" id="CHEBI:18420"/>
    </ligand>
</feature>
<dbReference type="GO" id="GO:0006048">
    <property type="term" value="P:UDP-N-acetylglucosamine biosynthetic process"/>
    <property type="evidence" value="ECO:0007669"/>
    <property type="project" value="TreeGrafter"/>
</dbReference>
<dbReference type="Pfam" id="PF02878">
    <property type="entry name" value="PGM_PMM_I"/>
    <property type="match status" value="1"/>
</dbReference>
<comment type="caution">
    <text evidence="13">The sequence shown here is derived from an EMBL/GenBank/DDBJ whole genome shotgun (WGS) entry which is preliminary data.</text>
</comment>
<evidence type="ECO:0000259" key="12">
    <source>
        <dbReference type="Pfam" id="PF02880"/>
    </source>
</evidence>
<keyword evidence="3 6" id="KW-0479">Metal-binding</keyword>
<proteinExistence type="inferred from homology"/>
<dbReference type="PROSITE" id="PS00710">
    <property type="entry name" value="PGM_PMM"/>
    <property type="match status" value="1"/>
</dbReference>
<comment type="function">
    <text evidence="6 8">Catalyzes the conversion of glucosamine-6-phosphate to glucosamine-1-phosphate.</text>
</comment>
<dbReference type="InterPro" id="IPR005843">
    <property type="entry name" value="A-D-PHexomutase_C"/>
</dbReference>
<dbReference type="GO" id="GO:0004615">
    <property type="term" value="F:phosphomannomutase activity"/>
    <property type="evidence" value="ECO:0007669"/>
    <property type="project" value="TreeGrafter"/>
</dbReference>
<evidence type="ECO:0000259" key="9">
    <source>
        <dbReference type="Pfam" id="PF00408"/>
    </source>
</evidence>
<reference evidence="13 14" key="1">
    <citation type="submission" date="2023-11" db="EMBL/GenBank/DDBJ databases">
        <title>MicrobeMod: A computational toolkit for identifying prokaryotic methylation and restriction-modification with nanopore sequencing.</title>
        <authorList>
            <person name="Crits-Christoph A."/>
            <person name="Kang S.C."/>
            <person name="Lee H."/>
            <person name="Ostrov N."/>
        </authorList>
    </citation>
    <scope>NUCLEOTIDE SEQUENCE [LARGE SCALE GENOMIC DNA]</scope>
    <source>
        <strain evidence="13 14">DSMZ 700</strain>
    </source>
</reference>
<comment type="catalytic activity">
    <reaction evidence="6 8">
        <text>alpha-D-glucosamine 1-phosphate = D-glucosamine 6-phosphate</text>
        <dbReference type="Rhea" id="RHEA:23424"/>
        <dbReference type="ChEBI" id="CHEBI:58516"/>
        <dbReference type="ChEBI" id="CHEBI:58725"/>
        <dbReference type="EC" id="5.4.2.10"/>
    </reaction>
</comment>
<dbReference type="HAMAP" id="MF_01554_B">
    <property type="entry name" value="GlmM_B"/>
    <property type="match status" value="1"/>
</dbReference>
<keyword evidence="4 6" id="KW-0460">Magnesium</keyword>
<feature type="modified residue" description="Phosphoserine" evidence="6">
    <location>
        <position position="110"/>
    </location>
</feature>
<dbReference type="NCBIfam" id="TIGR01455">
    <property type="entry name" value="glmM"/>
    <property type="match status" value="1"/>
</dbReference>
<dbReference type="InterPro" id="IPR016055">
    <property type="entry name" value="A-D-PHexomutase_a/b/a-I/II/III"/>
</dbReference>
<dbReference type="SUPFAM" id="SSF53738">
    <property type="entry name" value="Phosphoglucomutase, first 3 domains"/>
    <property type="match status" value="3"/>
</dbReference>
<dbReference type="GO" id="GO:0000287">
    <property type="term" value="F:magnesium ion binding"/>
    <property type="evidence" value="ECO:0007669"/>
    <property type="project" value="UniProtKB-UniRule"/>
</dbReference>
<feature type="domain" description="Alpha-D-phosphohexomutase alpha/beta/alpha" evidence="11">
    <location>
        <begin position="167"/>
        <end position="264"/>
    </location>
</feature>
<feature type="domain" description="Alpha-D-phosphohexomutase alpha/beta/alpha" evidence="10">
    <location>
        <begin position="11"/>
        <end position="144"/>
    </location>
</feature>
<sequence>MNHVAPASRARRLFGTDGIRGRANTAPMTAEIAMRLGQAAGLLFTRGTHRHQVIIGKDTRLSGYMLEPALTAGFIGAGMDVTLAGPLPTPAIAMLTRSLRADLGVVISASHNPFEDNGIKLFGPDGAKLSDETESEIEALMDQDLSDRLAHASALGRAVRLVDAGGRYIESAKSSLPRGLRLDGLRVVLDCANGAAYKVAPAALWELGVEVIALGVNPDGFNINKECGSTVPGFLSAAVLEHRADLGIALDGDADRLILVDERGTVIDGDQVLALIARAFQADHRLSGEAVVATVMSNLGLERYLASLGLALHRTAVGDRYVAEAMRARALNLGGEQSGHIILSDFATTGDGLIAALQVLAVLVRDGRPASEVCRLFDPLPQRLRNVRFAGTSPLLSPKVIAATSHAEAKLSGTGRLLIRASGTEPLIRVMAEGEDEAMIIGLVDELCGVIEAASVPASAVA</sequence>
<dbReference type="RefSeq" id="WP_319614115.1">
    <property type="nucleotide sequence ID" value="NZ_JAWXYB010000018.1"/>
</dbReference>
<comment type="cofactor">
    <cofactor evidence="6">
        <name>Mg(2+)</name>
        <dbReference type="ChEBI" id="CHEBI:18420"/>
    </cofactor>
    <text evidence="6">Binds 1 Mg(2+) ion per subunit.</text>
</comment>
<accession>A0AAW9DRN0</accession>
<evidence type="ECO:0000259" key="11">
    <source>
        <dbReference type="Pfam" id="PF02879"/>
    </source>
</evidence>
<dbReference type="FunFam" id="3.40.120.10:FF:000001">
    <property type="entry name" value="Phosphoglucosamine mutase"/>
    <property type="match status" value="1"/>
</dbReference>
<protein>
    <recommendedName>
        <fullName evidence="6 8">Phosphoglucosamine mutase</fullName>
        <ecNumber evidence="6 8">5.4.2.10</ecNumber>
    </recommendedName>
</protein>
<dbReference type="Pfam" id="PF00408">
    <property type="entry name" value="PGM_PMM_IV"/>
    <property type="match status" value="1"/>
</dbReference>
<feature type="active site" description="Phosphoserine intermediate" evidence="6">
    <location>
        <position position="110"/>
    </location>
</feature>
<gene>
    <name evidence="6 13" type="primary">glmM</name>
    <name evidence="13" type="ORF">SIL87_10470</name>
</gene>
<comment type="PTM">
    <text evidence="6">Activated by phosphorylation.</text>
</comment>
<dbReference type="InterPro" id="IPR005844">
    <property type="entry name" value="A-D-PHexomutase_a/b/a-I"/>
</dbReference>
<evidence type="ECO:0000256" key="6">
    <source>
        <dbReference type="HAMAP-Rule" id="MF_01554"/>
    </source>
</evidence>
<evidence type="ECO:0000313" key="13">
    <source>
        <dbReference type="EMBL" id="MDX5931189.1"/>
    </source>
</evidence>
<evidence type="ECO:0000313" key="14">
    <source>
        <dbReference type="Proteomes" id="UP001279553"/>
    </source>
</evidence>
<dbReference type="GO" id="GO:0008966">
    <property type="term" value="F:phosphoglucosamine mutase activity"/>
    <property type="evidence" value="ECO:0007669"/>
    <property type="project" value="UniProtKB-UniRule"/>
</dbReference>
<evidence type="ECO:0000256" key="2">
    <source>
        <dbReference type="ARBA" id="ARBA00022553"/>
    </source>
</evidence>
<dbReference type="CDD" id="cd05802">
    <property type="entry name" value="GlmM"/>
    <property type="match status" value="1"/>
</dbReference>
<keyword evidence="14" id="KW-1185">Reference proteome</keyword>
<dbReference type="GO" id="GO:0005829">
    <property type="term" value="C:cytosol"/>
    <property type="evidence" value="ECO:0007669"/>
    <property type="project" value="TreeGrafter"/>
</dbReference>
<dbReference type="Proteomes" id="UP001279553">
    <property type="component" value="Unassembled WGS sequence"/>
</dbReference>
<dbReference type="InterPro" id="IPR005841">
    <property type="entry name" value="Alpha-D-phosphohexomutase_SF"/>
</dbReference>
<name>A0AAW9DRN0_ACIAO</name>
<dbReference type="InterPro" id="IPR005846">
    <property type="entry name" value="A-D-PHexomutase_a/b/a-III"/>
</dbReference>
<evidence type="ECO:0000256" key="3">
    <source>
        <dbReference type="ARBA" id="ARBA00022723"/>
    </source>
</evidence>
<dbReference type="InterPro" id="IPR050060">
    <property type="entry name" value="Phosphoglucosamine_mutase"/>
</dbReference>
<evidence type="ECO:0000256" key="7">
    <source>
        <dbReference type="RuleBase" id="RU004326"/>
    </source>
</evidence>
<keyword evidence="5 6" id="KW-0413">Isomerase</keyword>
<comment type="similarity">
    <text evidence="1 6 7">Belongs to the phosphohexose mutase family.</text>
</comment>
<dbReference type="Gene3D" id="3.30.310.50">
    <property type="entry name" value="Alpha-D-phosphohexomutase, C-terminal domain"/>
    <property type="match status" value="1"/>
</dbReference>
<feature type="binding site" evidence="6">
    <location>
        <position position="251"/>
    </location>
    <ligand>
        <name>Mg(2+)</name>
        <dbReference type="ChEBI" id="CHEBI:18420"/>
    </ligand>
</feature>
<evidence type="ECO:0000256" key="5">
    <source>
        <dbReference type="ARBA" id="ARBA00023235"/>
    </source>
</evidence>
<dbReference type="Gene3D" id="3.40.120.10">
    <property type="entry name" value="Alpha-D-Glucose-1,6-Bisphosphate, subunit A, domain 3"/>
    <property type="match status" value="3"/>
</dbReference>
<dbReference type="SUPFAM" id="SSF55957">
    <property type="entry name" value="Phosphoglucomutase, C-terminal domain"/>
    <property type="match status" value="1"/>
</dbReference>
<dbReference type="PANTHER" id="PTHR42946">
    <property type="entry name" value="PHOSPHOHEXOSE MUTASE"/>
    <property type="match status" value="1"/>
</dbReference>
<dbReference type="GO" id="GO:0009252">
    <property type="term" value="P:peptidoglycan biosynthetic process"/>
    <property type="evidence" value="ECO:0007669"/>
    <property type="project" value="TreeGrafter"/>
</dbReference>
<dbReference type="EC" id="5.4.2.10" evidence="6 8"/>
<evidence type="ECO:0000259" key="10">
    <source>
        <dbReference type="Pfam" id="PF02878"/>
    </source>
</evidence>
<feature type="binding site" evidence="6">
    <location>
        <position position="253"/>
    </location>
    <ligand>
        <name>Mg(2+)</name>
        <dbReference type="ChEBI" id="CHEBI:18420"/>
    </ligand>
</feature>